<accession>A0A6L7G3M7</accession>
<evidence type="ECO:0000313" key="2">
    <source>
        <dbReference type="Proteomes" id="UP000477911"/>
    </source>
</evidence>
<dbReference type="Pfam" id="PF09956">
    <property type="entry name" value="Phage_cement_2"/>
    <property type="match status" value="1"/>
</dbReference>
<dbReference type="PIRSF" id="PIRSF030771">
    <property type="entry name" value="UCP030771"/>
    <property type="match status" value="1"/>
</dbReference>
<gene>
    <name evidence="1" type="ORF">GR170_14035</name>
</gene>
<dbReference type="EMBL" id="WUMU01000016">
    <property type="protein sequence ID" value="MXN18964.1"/>
    <property type="molecule type" value="Genomic_DNA"/>
</dbReference>
<dbReference type="AlphaFoldDB" id="A0A6L7G3M7"/>
<evidence type="ECO:0000313" key="1">
    <source>
        <dbReference type="EMBL" id="MXN18964.1"/>
    </source>
</evidence>
<protein>
    <submittedName>
        <fullName evidence="1">DUF2190 family protein</fullName>
    </submittedName>
</protein>
<sequence>MQNYIQKGDTITFTSAEAVASGQGVLMGALFGIASTSAAAGAPFEAALSGVYDLPKAADAIAAGDRLYWAVDADVVTTTAEGNTLIGAATEAAADAAAYVRVRLNGVA</sequence>
<keyword evidence="2" id="KW-1185">Reference proteome</keyword>
<dbReference type="InterPro" id="IPR011231">
    <property type="entry name" value="Phage_VT1-Sakai_H0018"/>
</dbReference>
<reference evidence="1 2" key="1">
    <citation type="submission" date="2019-12" db="EMBL/GenBank/DDBJ databases">
        <authorList>
            <person name="Li M."/>
        </authorList>
    </citation>
    <scope>NUCLEOTIDE SEQUENCE [LARGE SCALE GENOMIC DNA]</scope>
    <source>
        <strain evidence="1 2">GBMRC 2024</strain>
    </source>
</reference>
<dbReference type="Proteomes" id="UP000477911">
    <property type="component" value="Unassembled WGS sequence"/>
</dbReference>
<organism evidence="1 2">
    <name type="scientific">Pseudooceanicola albus</name>
    <dbReference type="NCBI Taxonomy" id="2692189"/>
    <lineage>
        <taxon>Bacteria</taxon>
        <taxon>Pseudomonadati</taxon>
        <taxon>Pseudomonadota</taxon>
        <taxon>Alphaproteobacteria</taxon>
        <taxon>Rhodobacterales</taxon>
        <taxon>Paracoccaceae</taxon>
        <taxon>Pseudooceanicola</taxon>
    </lineage>
</organism>
<dbReference type="RefSeq" id="WP_160895090.1">
    <property type="nucleotide sequence ID" value="NZ_WUMU01000016.1"/>
</dbReference>
<proteinExistence type="predicted"/>
<comment type="caution">
    <text evidence="1">The sequence shown here is derived from an EMBL/GenBank/DDBJ whole genome shotgun (WGS) entry which is preliminary data.</text>
</comment>
<name>A0A6L7G3M7_9RHOB</name>